<evidence type="ECO:0000313" key="4">
    <source>
        <dbReference type="Proteomes" id="UP000810292"/>
    </source>
</evidence>
<keyword evidence="1" id="KW-0175">Coiled coil</keyword>
<feature type="compositionally biased region" description="Basic and acidic residues" evidence="2">
    <location>
        <begin position="230"/>
        <end position="240"/>
    </location>
</feature>
<protein>
    <submittedName>
        <fullName evidence="3">DUF1351 domain-containing protein</fullName>
    </submittedName>
</protein>
<dbReference type="EMBL" id="JADIMF010000145">
    <property type="protein sequence ID" value="MBO8469841.1"/>
    <property type="molecule type" value="Genomic_DNA"/>
</dbReference>
<organism evidence="3 4">
    <name type="scientific">Candidatus Ornithospirochaeta stercoravium</name>
    <dbReference type="NCBI Taxonomy" id="2840897"/>
    <lineage>
        <taxon>Bacteria</taxon>
        <taxon>Pseudomonadati</taxon>
        <taxon>Spirochaetota</taxon>
        <taxon>Spirochaetia</taxon>
        <taxon>Spirochaetales</taxon>
        <taxon>Spirochaetaceae</taxon>
        <taxon>Spirochaetaceae incertae sedis</taxon>
        <taxon>Candidatus Ornithospirochaeta</taxon>
    </lineage>
</organism>
<name>A0A9D9IE18_9SPIO</name>
<dbReference type="InterPro" id="IPR009785">
    <property type="entry name" value="Prophage_Lj928_Orf309"/>
</dbReference>
<dbReference type="Proteomes" id="UP000810292">
    <property type="component" value="Unassembled WGS sequence"/>
</dbReference>
<dbReference type="Pfam" id="PF07083">
    <property type="entry name" value="DUF1351"/>
    <property type="match status" value="1"/>
</dbReference>
<sequence>MNTEERTFDLAVNSTAGAIASNISELKSYIESVTQPYIGQVITEDQAKFAKKDLASLRKLQTALEDERKRAKAIIMAPYSEFEKLYKDAVKSLDDAIAGIDKQVKEIEANAKAAREKELKEFILKSVYEITGNKLRRIFDSRQEIMTWFFRPEWLNASAARTSVERTIREKIVQVARDIDSVETSAGAEVAVALDEYYRTGSLSSAILKAGEVARLKQQSCAVTAEQPPAEEHHEEEDSKQVSPVAERIFFDIPVEPDDKGELEILKVPVILEFPKYKKPLVREIMTKIGIKMAKPSGK</sequence>
<reference evidence="3" key="1">
    <citation type="submission" date="2020-10" db="EMBL/GenBank/DDBJ databases">
        <authorList>
            <person name="Gilroy R."/>
        </authorList>
    </citation>
    <scope>NUCLEOTIDE SEQUENCE</scope>
    <source>
        <strain evidence="3">14700</strain>
    </source>
</reference>
<feature type="region of interest" description="Disordered" evidence="2">
    <location>
        <begin position="222"/>
        <end position="242"/>
    </location>
</feature>
<evidence type="ECO:0000256" key="1">
    <source>
        <dbReference type="SAM" id="Coils"/>
    </source>
</evidence>
<gene>
    <name evidence="3" type="ORF">IAA72_08670</name>
</gene>
<evidence type="ECO:0000256" key="2">
    <source>
        <dbReference type="SAM" id="MobiDB-lite"/>
    </source>
</evidence>
<accession>A0A9D9IE18</accession>
<evidence type="ECO:0000313" key="3">
    <source>
        <dbReference type="EMBL" id="MBO8469841.1"/>
    </source>
</evidence>
<proteinExistence type="predicted"/>
<feature type="coiled-coil region" evidence="1">
    <location>
        <begin position="47"/>
        <end position="117"/>
    </location>
</feature>
<comment type="caution">
    <text evidence="3">The sequence shown here is derived from an EMBL/GenBank/DDBJ whole genome shotgun (WGS) entry which is preliminary data.</text>
</comment>
<reference evidence="3" key="2">
    <citation type="journal article" date="2021" name="PeerJ">
        <title>Extensive microbial diversity within the chicken gut microbiome revealed by metagenomics and culture.</title>
        <authorList>
            <person name="Gilroy R."/>
            <person name="Ravi A."/>
            <person name="Getino M."/>
            <person name="Pursley I."/>
            <person name="Horton D.L."/>
            <person name="Alikhan N.F."/>
            <person name="Baker D."/>
            <person name="Gharbi K."/>
            <person name="Hall N."/>
            <person name="Watson M."/>
            <person name="Adriaenssens E.M."/>
            <person name="Foster-Nyarko E."/>
            <person name="Jarju S."/>
            <person name="Secka A."/>
            <person name="Antonio M."/>
            <person name="Oren A."/>
            <person name="Chaudhuri R.R."/>
            <person name="La Ragione R."/>
            <person name="Hildebrand F."/>
            <person name="Pallen M.J."/>
        </authorList>
    </citation>
    <scope>NUCLEOTIDE SEQUENCE</scope>
    <source>
        <strain evidence="3">14700</strain>
    </source>
</reference>
<dbReference type="AlphaFoldDB" id="A0A9D9IE18"/>